<keyword evidence="1" id="KW-0812">Transmembrane</keyword>
<comment type="caution">
    <text evidence="2">The sequence shown here is derived from an EMBL/GenBank/DDBJ whole genome shotgun (WGS) entry which is preliminary data.</text>
</comment>
<dbReference type="InterPro" id="IPR007404">
    <property type="entry name" value="YdjM-like"/>
</dbReference>
<evidence type="ECO:0000313" key="3">
    <source>
        <dbReference type="Proteomes" id="UP001501459"/>
    </source>
</evidence>
<dbReference type="Pfam" id="PF04307">
    <property type="entry name" value="YdjM"/>
    <property type="match status" value="1"/>
</dbReference>
<dbReference type="RefSeq" id="WP_343750550.1">
    <property type="nucleotide sequence ID" value="NZ_BAAADM010000004.1"/>
</dbReference>
<feature type="transmembrane region" description="Helical" evidence="1">
    <location>
        <begin position="61"/>
        <end position="77"/>
    </location>
</feature>
<feature type="transmembrane region" description="Helical" evidence="1">
    <location>
        <begin position="115"/>
        <end position="139"/>
    </location>
</feature>
<organism evidence="2 3">
    <name type="scientific">Lentibacillus halophilus</name>
    <dbReference type="NCBI Taxonomy" id="295065"/>
    <lineage>
        <taxon>Bacteria</taxon>
        <taxon>Bacillati</taxon>
        <taxon>Bacillota</taxon>
        <taxon>Bacilli</taxon>
        <taxon>Bacillales</taxon>
        <taxon>Bacillaceae</taxon>
        <taxon>Lentibacillus</taxon>
    </lineage>
</organism>
<accession>A0ABP3IVK5</accession>
<feature type="transmembrane region" description="Helical" evidence="1">
    <location>
        <begin position="145"/>
        <end position="163"/>
    </location>
</feature>
<protein>
    <recommendedName>
        <fullName evidence="4">Inner membrane protein</fullName>
    </recommendedName>
</protein>
<name>A0ABP3IVK5_9BACI</name>
<proteinExistence type="predicted"/>
<evidence type="ECO:0008006" key="4">
    <source>
        <dbReference type="Google" id="ProtNLM"/>
    </source>
</evidence>
<keyword evidence="1" id="KW-0472">Membrane</keyword>
<evidence type="ECO:0000313" key="2">
    <source>
        <dbReference type="EMBL" id="GAA0429075.1"/>
    </source>
</evidence>
<dbReference type="Proteomes" id="UP001501459">
    <property type="component" value="Unassembled WGS sequence"/>
</dbReference>
<keyword evidence="3" id="KW-1185">Reference proteome</keyword>
<sequence length="208" mass="22077">MKGTSHAVLGGAAGFGAAVYYGASAVDSFALISAGMIAGLCPDLDTSGRLSRRMTIPAEPFKLIIGFVALWLVYYSIHSGTGAERVTGVGTGVLLFALSRKLSQKKMLTVTGISILVLGAIMNVLWLLLAGGFVFLASLFSHRSYTHTLLGLLFFSYISYLFAADVQVEGMFVACVMGYASHLAADSRIIPGNKKGIKPLSPISKREF</sequence>
<dbReference type="EMBL" id="BAAADM010000004">
    <property type="protein sequence ID" value="GAA0429075.1"/>
    <property type="molecule type" value="Genomic_DNA"/>
</dbReference>
<keyword evidence="1" id="KW-1133">Transmembrane helix</keyword>
<evidence type="ECO:0000256" key="1">
    <source>
        <dbReference type="SAM" id="Phobius"/>
    </source>
</evidence>
<reference evidence="3" key="1">
    <citation type="journal article" date="2019" name="Int. J. Syst. Evol. Microbiol.">
        <title>The Global Catalogue of Microorganisms (GCM) 10K type strain sequencing project: providing services to taxonomists for standard genome sequencing and annotation.</title>
        <authorList>
            <consortium name="The Broad Institute Genomics Platform"/>
            <consortium name="The Broad Institute Genome Sequencing Center for Infectious Disease"/>
            <person name="Wu L."/>
            <person name="Ma J."/>
        </authorList>
    </citation>
    <scope>NUCLEOTIDE SEQUENCE [LARGE SCALE GENOMIC DNA]</scope>
    <source>
        <strain evidence="3">JCM 12149</strain>
    </source>
</reference>
<gene>
    <name evidence="2" type="ORF">GCM10008983_01750</name>
</gene>